<evidence type="ECO:0000313" key="2">
    <source>
        <dbReference type="EMBL" id="KIY47718.1"/>
    </source>
</evidence>
<feature type="region of interest" description="Disordered" evidence="1">
    <location>
        <begin position="1"/>
        <end position="23"/>
    </location>
</feature>
<dbReference type="Proteomes" id="UP000054144">
    <property type="component" value="Unassembled WGS sequence"/>
</dbReference>
<feature type="compositionally biased region" description="Polar residues" evidence="1">
    <location>
        <begin position="289"/>
        <end position="298"/>
    </location>
</feature>
<name>A0A0D7AA51_9AGAR</name>
<evidence type="ECO:0000256" key="1">
    <source>
        <dbReference type="SAM" id="MobiDB-lite"/>
    </source>
</evidence>
<organism evidence="2 3">
    <name type="scientific">Fistulina hepatica ATCC 64428</name>
    <dbReference type="NCBI Taxonomy" id="1128425"/>
    <lineage>
        <taxon>Eukaryota</taxon>
        <taxon>Fungi</taxon>
        <taxon>Dikarya</taxon>
        <taxon>Basidiomycota</taxon>
        <taxon>Agaricomycotina</taxon>
        <taxon>Agaricomycetes</taxon>
        <taxon>Agaricomycetidae</taxon>
        <taxon>Agaricales</taxon>
        <taxon>Fistulinaceae</taxon>
        <taxon>Fistulina</taxon>
    </lineage>
</organism>
<keyword evidence="3" id="KW-1185">Reference proteome</keyword>
<feature type="region of interest" description="Disordered" evidence="1">
    <location>
        <begin position="88"/>
        <end position="147"/>
    </location>
</feature>
<accession>A0A0D7AA51</accession>
<feature type="compositionally biased region" description="Low complexity" evidence="1">
    <location>
        <begin position="125"/>
        <end position="143"/>
    </location>
</feature>
<evidence type="ECO:0000313" key="3">
    <source>
        <dbReference type="Proteomes" id="UP000054144"/>
    </source>
</evidence>
<dbReference type="OrthoDB" id="3034829at2759"/>
<reference evidence="2 3" key="1">
    <citation type="journal article" date="2015" name="Fungal Genet. Biol.">
        <title>Evolution of novel wood decay mechanisms in Agaricales revealed by the genome sequences of Fistulina hepatica and Cylindrobasidium torrendii.</title>
        <authorList>
            <person name="Floudas D."/>
            <person name="Held B.W."/>
            <person name="Riley R."/>
            <person name="Nagy L.G."/>
            <person name="Koehler G."/>
            <person name="Ransdell A.S."/>
            <person name="Younus H."/>
            <person name="Chow J."/>
            <person name="Chiniquy J."/>
            <person name="Lipzen A."/>
            <person name="Tritt A."/>
            <person name="Sun H."/>
            <person name="Haridas S."/>
            <person name="LaButti K."/>
            <person name="Ohm R.A."/>
            <person name="Kues U."/>
            <person name="Blanchette R.A."/>
            <person name="Grigoriev I.V."/>
            <person name="Minto R.E."/>
            <person name="Hibbett D.S."/>
        </authorList>
    </citation>
    <scope>NUCLEOTIDE SEQUENCE [LARGE SCALE GENOMIC DNA]</scope>
    <source>
        <strain evidence="2 3">ATCC 64428</strain>
    </source>
</reference>
<dbReference type="AlphaFoldDB" id="A0A0D7AA51"/>
<dbReference type="EMBL" id="KN881929">
    <property type="protein sequence ID" value="KIY47718.1"/>
    <property type="molecule type" value="Genomic_DNA"/>
</dbReference>
<sequence length="396" mass="44165">MSSPVVFPVPPPTSNTLSKHQRRQMLKSTNKLARILGCTPRFMEESTCNTAIRRLRSSSSIVDSKRALLTDDAVVLLFFSYQQKRNVDDDLSSESSSDPGSPTRHATLRRSDSTRLSPQPCAHLSRSSSRSSRVQKSPPSSRRSSLEICRASHESQCSTLSQPQLPSTLSLPLPGLSLSKDVAADQKCESQKHHGPSLYAQLNTSEEALAPAPPTFLLPSTNTVRRQKMDRLKRTLGDDVPVAMVFPEERTSFSIAHWQFSVDQHGVPAERQLRPEQMFVTRPFRIRAEQSSNAQPSRRVSWGEDDGIRWADAGSEDDAVLKQDEKDDEAGEQEGDSVDDDDDGSMDESVRQALYRELPARPCVPSLPPDSSSIYRMYDSWRPLCVIAESPEETRI</sequence>
<feature type="compositionally biased region" description="Acidic residues" evidence="1">
    <location>
        <begin position="326"/>
        <end position="346"/>
    </location>
</feature>
<feature type="region of interest" description="Disordered" evidence="1">
    <location>
        <begin position="285"/>
        <end position="352"/>
    </location>
</feature>
<gene>
    <name evidence="2" type="ORF">FISHEDRAFT_74384</name>
</gene>
<proteinExistence type="predicted"/>
<protein>
    <submittedName>
        <fullName evidence="2">Uncharacterized protein</fullName>
    </submittedName>
</protein>